<dbReference type="EMBL" id="JAWDJW010009815">
    <property type="protein sequence ID" value="KAK3055400.1"/>
    <property type="molecule type" value="Genomic_DNA"/>
</dbReference>
<dbReference type="Proteomes" id="UP001186974">
    <property type="component" value="Unassembled WGS sequence"/>
</dbReference>
<sequence length="133" mass="15236">DIITGKGPDMYVGSHRGRGYGWDKPSRGQWSKWANNPSYPGIPLEAWERNTQTASMPWAQRSSERPYDFLRREYGKPKPYTWTDARWPDEPNGQYNQPAAYRCGHGDWFGINHAWQGGAPLQGWVFPQGAQGH</sequence>
<evidence type="ECO:0000313" key="1">
    <source>
        <dbReference type="EMBL" id="KAK3055400.1"/>
    </source>
</evidence>
<accession>A0ACC3CY98</accession>
<organism evidence="1 2">
    <name type="scientific">Coniosporium uncinatum</name>
    <dbReference type="NCBI Taxonomy" id="93489"/>
    <lineage>
        <taxon>Eukaryota</taxon>
        <taxon>Fungi</taxon>
        <taxon>Dikarya</taxon>
        <taxon>Ascomycota</taxon>
        <taxon>Pezizomycotina</taxon>
        <taxon>Dothideomycetes</taxon>
        <taxon>Dothideomycetes incertae sedis</taxon>
        <taxon>Coniosporium</taxon>
    </lineage>
</organism>
<protein>
    <submittedName>
        <fullName evidence="1">Uncharacterized protein</fullName>
    </submittedName>
</protein>
<evidence type="ECO:0000313" key="2">
    <source>
        <dbReference type="Proteomes" id="UP001186974"/>
    </source>
</evidence>
<reference evidence="1" key="1">
    <citation type="submission" date="2024-09" db="EMBL/GenBank/DDBJ databases">
        <title>Black Yeasts Isolated from many extreme environments.</title>
        <authorList>
            <person name="Coleine C."/>
            <person name="Stajich J.E."/>
            <person name="Selbmann L."/>
        </authorList>
    </citation>
    <scope>NUCLEOTIDE SEQUENCE</scope>
    <source>
        <strain evidence="1">CCFEE 5737</strain>
    </source>
</reference>
<keyword evidence="2" id="KW-1185">Reference proteome</keyword>
<feature type="non-terminal residue" evidence="1">
    <location>
        <position position="1"/>
    </location>
</feature>
<comment type="caution">
    <text evidence="1">The sequence shown here is derived from an EMBL/GenBank/DDBJ whole genome shotgun (WGS) entry which is preliminary data.</text>
</comment>
<name>A0ACC3CY98_9PEZI</name>
<proteinExistence type="predicted"/>
<gene>
    <name evidence="1" type="ORF">LTS18_011831</name>
</gene>